<protein>
    <recommendedName>
        <fullName evidence="2">sucrose-phosphate synthase</fullName>
        <ecNumber evidence="2">2.4.1.14</ecNumber>
    </recommendedName>
</protein>
<dbReference type="Pfam" id="PF00534">
    <property type="entry name" value="Glycos_transf_1"/>
    <property type="match status" value="1"/>
</dbReference>
<dbReference type="AlphaFoldDB" id="V5NED0"/>
<name>V5NED0_AUXPR</name>
<dbReference type="KEGG" id="apro:F751_1987"/>
<evidence type="ECO:0000259" key="8">
    <source>
        <dbReference type="Pfam" id="PF00534"/>
    </source>
</evidence>
<dbReference type="eggNOG" id="KOG0853">
    <property type="taxonomic scope" value="Eukaryota"/>
</dbReference>
<keyword evidence="12" id="KW-1185">Reference proteome</keyword>
<evidence type="ECO:0000256" key="6">
    <source>
        <dbReference type="ARBA" id="ARBA00047471"/>
    </source>
</evidence>
<dbReference type="STRING" id="3075.V5NED0"/>
<reference evidence="11 12" key="2">
    <citation type="journal article" date="2014" name="BMC Genomics">
        <title>Oil accumulation mechanisms of the oleaginous microalga Chlorella protothecoides revealed through its genome, transcriptomes, and proteomes.</title>
        <authorList>
            <person name="Gao C."/>
            <person name="Wang Y."/>
            <person name="Shen Y."/>
            <person name="Yan D."/>
            <person name="He X."/>
            <person name="Dai J."/>
            <person name="Wu Q."/>
        </authorList>
    </citation>
    <scope>NUCLEOTIDE SEQUENCE [LARGE SCALE GENOMIC DNA]</scope>
    <source>
        <strain evidence="11 12">0710</strain>
    </source>
</reference>
<dbReference type="Gene3D" id="3.40.50.2000">
    <property type="entry name" value="Glycogen Phosphorylase B"/>
    <property type="match status" value="3"/>
</dbReference>
<proteinExistence type="evidence at transcript level"/>
<organism evidence="10">
    <name type="scientific">Auxenochlorella protothecoides</name>
    <name type="common">Green microalga</name>
    <name type="synonym">Chlorella protothecoides</name>
    <dbReference type="NCBI Taxonomy" id="3075"/>
    <lineage>
        <taxon>Eukaryota</taxon>
        <taxon>Viridiplantae</taxon>
        <taxon>Chlorophyta</taxon>
        <taxon>core chlorophytes</taxon>
        <taxon>Trebouxiophyceae</taxon>
        <taxon>Chlorellales</taxon>
        <taxon>Chlorellaceae</taxon>
        <taxon>Auxenochlorella</taxon>
    </lineage>
</organism>
<dbReference type="GO" id="GO:0046524">
    <property type="term" value="F:sucrose-phosphate synthase activity"/>
    <property type="evidence" value="ECO:0007669"/>
    <property type="project" value="UniProtKB-EC"/>
</dbReference>
<evidence type="ECO:0000313" key="12">
    <source>
        <dbReference type="Proteomes" id="UP000028924"/>
    </source>
</evidence>
<accession>V5NED0</accession>
<dbReference type="Pfam" id="PF00862">
    <property type="entry name" value="GT-B_Sucrose_synth"/>
    <property type="match status" value="1"/>
</dbReference>
<comment type="catalytic activity">
    <reaction evidence="6">
        <text>beta-D-fructose 6-phosphate + UDP-alpha-D-glucose = sucrose 6(F)-phosphate + UDP + H(+)</text>
        <dbReference type="Rhea" id="RHEA:22172"/>
        <dbReference type="ChEBI" id="CHEBI:15378"/>
        <dbReference type="ChEBI" id="CHEBI:57634"/>
        <dbReference type="ChEBI" id="CHEBI:57723"/>
        <dbReference type="ChEBI" id="CHEBI:58223"/>
        <dbReference type="ChEBI" id="CHEBI:58885"/>
        <dbReference type="EC" id="2.4.1.14"/>
    </reaction>
</comment>
<evidence type="ECO:0000256" key="1">
    <source>
        <dbReference type="ARBA" id="ARBA00006530"/>
    </source>
</evidence>
<dbReference type="EC" id="2.4.1.14" evidence="2"/>
<evidence type="ECO:0000256" key="2">
    <source>
        <dbReference type="ARBA" id="ARBA00012536"/>
    </source>
</evidence>
<feature type="domain" description="Sucrose synthase first GT-B" evidence="9">
    <location>
        <begin position="238"/>
        <end position="468"/>
    </location>
</feature>
<reference evidence="10" key="1">
    <citation type="submission" date="2013-08" db="EMBL/GenBank/DDBJ databases">
        <title>Identification of sporopollenin as the outer layer of cell wall in microalga Chlorella protothecoides.</title>
        <authorList>
            <person name="He X."/>
            <person name="Dai J."/>
            <person name="Wu Q."/>
        </authorList>
    </citation>
    <scope>NUCLEOTIDE SEQUENCE</scope>
    <source>
        <strain evidence="10">0710</strain>
    </source>
</reference>
<feature type="region of interest" description="Disordered" evidence="7">
    <location>
        <begin position="108"/>
        <end position="189"/>
    </location>
</feature>
<gene>
    <name evidence="11" type="ORF">F751_1987</name>
</gene>
<feature type="region of interest" description="Disordered" evidence="7">
    <location>
        <begin position="820"/>
        <end position="843"/>
    </location>
</feature>
<evidence type="ECO:0000256" key="7">
    <source>
        <dbReference type="SAM" id="MobiDB-lite"/>
    </source>
</evidence>
<dbReference type="InterPro" id="IPR044161">
    <property type="entry name" value="SPS"/>
</dbReference>
<dbReference type="RefSeq" id="XP_011397996.1">
    <property type="nucleotide sequence ID" value="XM_011399694.1"/>
</dbReference>
<evidence type="ECO:0000256" key="3">
    <source>
        <dbReference type="ARBA" id="ARBA00022676"/>
    </source>
</evidence>
<feature type="compositionally biased region" description="Low complexity" evidence="7">
    <location>
        <begin position="156"/>
        <end position="168"/>
    </location>
</feature>
<dbReference type="InterPro" id="IPR000368">
    <property type="entry name" value="Sucrose_synth_GT-B1"/>
</dbReference>
<comment type="similarity">
    <text evidence="1">Belongs to the glycosyltransferase 1 family.</text>
</comment>
<evidence type="ECO:0000256" key="4">
    <source>
        <dbReference type="ARBA" id="ARBA00022679"/>
    </source>
</evidence>
<dbReference type="InterPro" id="IPR001296">
    <property type="entry name" value="Glyco_trans_1"/>
</dbReference>
<dbReference type="GeneID" id="23613378"/>
<feature type="region of interest" description="Disordered" evidence="7">
    <location>
        <begin position="519"/>
        <end position="556"/>
    </location>
</feature>
<dbReference type="PANTHER" id="PTHR46039:SF5">
    <property type="entry name" value="SUCROSE-PHOSPHATE SYNTHASE 3-RELATED"/>
    <property type="match status" value="1"/>
</dbReference>
<comment type="function">
    <text evidence="5">Plays a role in photosynthetic sucrose synthesis by catalyzing the rate-limiting step of sucrose biosynthesis from UDP-glucose and fructose- 6-phosphate. Involved in the regulation of carbon partitioning in the leaves of plants. May regulate the synthesis of sucrose and therefore play a major role as a limiting factor in the export of photoassimilates out of the leaf. Plays a role for sucrose availability that is essential for plant growth and fiber elongation.</text>
</comment>
<dbReference type="Proteomes" id="UP000028924">
    <property type="component" value="Unassembled WGS sequence"/>
</dbReference>
<evidence type="ECO:0000313" key="11">
    <source>
        <dbReference type="EMBL" id="KFM25108.1"/>
    </source>
</evidence>
<dbReference type="SUPFAM" id="SSF53756">
    <property type="entry name" value="UDP-Glycosyltransferase/glycogen phosphorylase"/>
    <property type="match status" value="1"/>
</dbReference>
<sequence length="1198" mass="130152">MATETTPQNAWVESYLNALLTYGLSSEYAGETKTAQSKKAPESDRSTYNRFYVQSLLNLNEEALSAAWLKVHGKGAASVTKHGNDKDARLQYLSWRIWFMKKKHATVVRSRPQEVVEEDSGIHSPEELSEDEGSAAGAGAAGAPGGEPRAGRPARRSASSAKLSSAVPSPSPEPRPLPSQTGWQAEGGSGADLKVKVGRRPGVHFDTAFEEFHAAPSPLQSGTPPFGPDSGGVYDKLYIILISLHGLVRGEHMELGRDSDTGGQVKYVVELTKAMALHPAVHRVELLTRQITDPGVDASYSVEEECLARGAGDTGGAFIVRLPCGPPDEYVRKELLWPHVREFADRGIAHAGRQLARMAEGGRRCELYAVHGHYADAGEVAVLMASSLDAHMVMTGHSLGRNKLEHLLKGGAMTRREIEEAYAIGRRIEAEERALDTALMVFTSTQQEIDEQWGLYDGYSPGLARVLHFRRSYGRHMPLLKVSPPGLDFSNLKVTIPADPVVKEFEAARAAFAERELAPAAPAAQTQASGDAVAGGGTPPPSPAAQTPRVPDTLDPRVALIPEGPRIWQDIARFLRNPLKPAILAMSRPDPKKNLVTLVRAFGESPMLRELSNLVLIMGNRDDIESMSTGTQKVLVQVLKLIDKYDLHGSVAYPKHHTQADISDIYKFATSTRGVFTNIALQEPFGLTVIEAAAHGAPTVATANGGPVDIMATLHHGVTVDPTDTQAVIAALLKILTNSQTWDEMSKAGVNNIMAYSWPSHVKRYVEALDAEVRFIKSYKRHDRTMSGLLDSRVALKSALEDNDAHVKKQETTAMDRHFSLPQPSRSSKLHGHGPSNLQPIRRNISGISTDDMALLQSHGAEAPKPNKSPAGIERDHLVFFSLDHEACVGDVAAAILSLQKKVEAAGASVGAGVLSMMGFETSKALLQREGVDLESIDFMVCNSGADTWHRADNGEWDADEGYQSLIEFEWDRTSLYRTLRKIVSRPAPGDNSKALPRLKELLYNVVEAPEVGVHPRHFCIELDPETQSILAVGMGPRAKDTKGVALAATVTDRLKRRLRSKGFRASYTLQMIPRGSSHTAALHITPVRASRALALRFLARLWGNDLESVTVVALVPSTRGEEAKAMTVSSHTNDLADLLAGMQRAVVVPVESKDKLPQDELLDQFGVDLQPWASYGDRVSVEAPDSFADTLLAKLAK</sequence>
<evidence type="ECO:0000256" key="5">
    <source>
        <dbReference type="ARBA" id="ARBA00024883"/>
    </source>
</evidence>
<keyword evidence="4" id="KW-0808">Transferase</keyword>
<keyword evidence="3" id="KW-0328">Glycosyltransferase</keyword>
<feature type="domain" description="Glycosyl transferase family 1" evidence="8">
    <location>
        <begin position="574"/>
        <end position="749"/>
    </location>
</feature>
<dbReference type="OrthoDB" id="512920at2759"/>
<evidence type="ECO:0000259" key="9">
    <source>
        <dbReference type="Pfam" id="PF00862"/>
    </source>
</evidence>
<dbReference type="EMBL" id="KF517420">
    <property type="protein sequence ID" value="AHA86555.1"/>
    <property type="molecule type" value="mRNA"/>
</dbReference>
<dbReference type="PANTHER" id="PTHR46039">
    <property type="entry name" value="SUCROSE-PHOSPHATE SYNTHASE 3-RELATED"/>
    <property type="match status" value="1"/>
</dbReference>
<dbReference type="EMBL" id="KL662111">
    <property type="protein sequence ID" value="KFM25108.1"/>
    <property type="molecule type" value="Genomic_DNA"/>
</dbReference>
<evidence type="ECO:0000313" key="10">
    <source>
        <dbReference type="EMBL" id="AHA86555.1"/>
    </source>
</evidence>